<keyword evidence="8 17" id="KW-0812">Transmembrane</keyword>
<dbReference type="Pfam" id="PF25301">
    <property type="entry name" value="CUT_C"/>
    <property type="match status" value="1"/>
</dbReference>
<dbReference type="PROSITE" id="PS51034">
    <property type="entry name" value="ZP_2"/>
    <property type="match status" value="1"/>
</dbReference>
<dbReference type="InterPro" id="IPR004726">
    <property type="entry name" value="Deg-1"/>
</dbReference>
<dbReference type="GO" id="GO:0005886">
    <property type="term" value="C:plasma membrane"/>
    <property type="evidence" value="ECO:0007669"/>
    <property type="project" value="UniProtKB-SubCell"/>
</dbReference>
<evidence type="ECO:0000313" key="22">
    <source>
        <dbReference type="WBParaSite" id="TCONS_00003926.p1"/>
    </source>
</evidence>
<dbReference type="WBParaSite" id="TCONS_00003926.p1">
    <property type="protein sequence ID" value="TCONS_00003926.p1"/>
    <property type="gene ID" value="XLOC_000676"/>
</dbReference>
<evidence type="ECO:0000256" key="4">
    <source>
        <dbReference type="ARBA" id="ARBA00022448"/>
    </source>
</evidence>
<keyword evidence="5" id="KW-0193">Cuticle</keyword>
<sequence>LNMKILSFNGKIFYLIFFLLYQLSNGEGNGYFTTNDYLQSQDLFDEENGVIGVPEIKCNTETIEMRFQTKKKFMGKVYVRGHYNNPECRVDYAQASLEGLPIDGIKLHHGSCDMDRQRVLQPSGMQFSTVLVISFHPLFITKTDRAFNINCLYRESETKVQSELEVSQLETESIAHDMPLPTCTYTIRKDLLDGPILKYAKVGDQVVHRWECDSDMYGMLIHSCYVEDGQGEKQMVIDNKGCHTDRLLLGDPTYVEALNMAYREGFVFKFADRVAVRFQCEIKLCAKEGGGCNGITPPVCSSSISSNSISNGMTNNDIPKGTVITSNNMYNAPNKPWIKKKSKRSIKNDNITIDIGKSKLLDTDLFSQYVYVLDDENTENKEVPDWDKKSNSLPLNNDNPVMNIKANICMSMETLKILILFLVILAFIATYFIILTIYKKRQQRKSDESTYKNWNASINNIKTYSKNSVQTPVKHSRNSSNLSNETLLINELNIPAVVDIFTKYEELEANDDINKEVQCDLLNEDNILHHIDPTRLSYHERLSWHLNEFCNKTSSHGIPMLSMAPNYYYKITWIVLLVCCLCMFIYHAIDVVAKYQKNAKITDIQLQFDTAPFPAITVCNLNPYKDSMIRNVDAIKKILNVYSDVMIKAGEKNILKESIRLETESKPKLNRTKRDEDIEFEVAYSDCTCTPISEDDKKEECIENSKSVPDLTKDYCMCAFDRASGDAWPCHKKNLWSNHECASCDKQKVCKLKNTDGSPNMKIPCYCYISEENFCVEHKPDEEVLKLWEYYGIKINDEKKIIEALGFTDMSDEVAIVTKAKENIIFAMSELSEAVRRSLSIQKHQLIQKCSFNGAACDIDNDFKIVTDPTFGNCFTFNHNKSEIKSSIRAGPTYGLRMLVYVNASDYLPTTEAVGVRVTIHDKDEYPFPDTFGYNAPTGYISSFGMKLQKMNRLPSPFGNCIPRGVNMTYIYKNYRYSTEGCYRTCFQNMVEQDCGCGDPRFPILNGTHCQAFNPTARKCLEEKTNQLGDIHGTFKCSECHQPCEQSVYTVSYSAAIWPSESLNITLGSCADKPEKCNEHYKENGAMIEIFYEVLNFEVFTESEAYGIVKMMADFGGQLGLWSGVSFLTCCEFVMLFFEIIYMVITHHYNKRKQRKLEEQQNKFKK</sequence>
<evidence type="ECO:0000256" key="2">
    <source>
        <dbReference type="ARBA" id="ARBA00004251"/>
    </source>
</evidence>
<dbReference type="Pfam" id="PF00858">
    <property type="entry name" value="ASC"/>
    <property type="match status" value="1"/>
</dbReference>
<evidence type="ECO:0000256" key="10">
    <source>
        <dbReference type="ARBA" id="ARBA00022989"/>
    </source>
</evidence>
<evidence type="ECO:0000256" key="6">
    <source>
        <dbReference type="ARBA" id="ARBA00022461"/>
    </source>
</evidence>
<feature type="transmembrane region" description="Helical" evidence="18">
    <location>
        <begin position="417"/>
        <end position="438"/>
    </location>
</feature>
<evidence type="ECO:0000256" key="18">
    <source>
        <dbReference type="SAM" id="Phobius"/>
    </source>
</evidence>
<evidence type="ECO:0000256" key="19">
    <source>
        <dbReference type="SAM" id="SignalP"/>
    </source>
</evidence>
<keyword evidence="9 19" id="KW-0732">Signal</keyword>
<evidence type="ECO:0000256" key="16">
    <source>
        <dbReference type="ARBA" id="ARBA00023303"/>
    </source>
</evidence>
<evidence type="ECO:0000256" key="11">
    <source>
        <dbReference type="ARBA" id="ARBA00023053"/>
    </source>
</evidence>
<protein>
    <recommendedName>
        <fullName evidence="20">ZP domain-containing protein</fullName>
    </recommendedName>
</protein>
<dbReference type="PRINTS" id="PR01078">
    <property type="entry name" value="AMINACHANNEL"/>
</dbReference>
<feature type="transmembrane region" description="Helical" evidence="18">
    <location>
        <begin position="1119"/>
        <end position="1145"/>
    </location>
</feature>
<dbReference type="GO" id="GO:0005272">
    <property type="term" value="F:sodium channel activity"/>
    <property type="evidence" value="ECO:0007669"/>
    <property type="project" value="UniProtKB-KW"/>
</dbReference>
<evidence type="ECO:0000256" key="9">
    <source>
        <dbReference type="ARBA" id="ARBA00022729"/>
    </source>
</evidence>
<keyword evidence="12 17" id="KW-0406">Ion transport</keyword>
<dbReference type="Gene3D" id="1.10.287.770">
    <property type="entry name" value="YojJ-like"/>
    <property type="match status" value="1"/>
</dbReference>
<dbReference type="AlphaFoldDB" id="A0AAF5CYQ3"/>
<proteinExistence type="inferred from homology"/>
<dbReference type="GO" id="GO:0042302">
    <property type="term" value="F:structural constituent of cuticle"/>
    <property type="evidence" value="ECO:0007669"/>
    <property type="project" value="UniProtKB-KW"/>
</dbReference>
<dbReference type="InterPro" id="IPR051962">
    <property type="entry name" value="Cuticlin"/>
</dbReference>
<dbReference type="InterPro" id="IPR001507">
    <property type="entry name" value="ZP_dom"/>
</dbReference>
<evidence type="ECO:0000256" key="14">
    <source>
        <dbReference type="ARBA" id="ARBA00023180"/>
    </source>
</evidence>
<organism evidence="21 22">
    <name type="scientific">Strongyloides stercoralis</name>
    <name type="common">Threadworm</name>
    <dbReference type="NCBI Taxonomy" id="6248"/>
    <lineage>
        <taxon>Eukaryota</taxon>
        <taxon>Metazoa</taxon>
        <taxon>Ecdysozoa</taxon>
        <taxon>Nematoda</taxon>
        <taxon>Chromadorea</taxon>
        <taxon>Rhabditida</taxon>
        <taxon>Tylenchina</taxon>
        <taxon>Panagrolaimomorpha</taxon>
        <taxon>Strongyloidoidea</taxon>
        <taxon>Strongyloididae</taxon>
        <taxon>Strongyloides</taxon>
    </lineage>
</organism>
<dbReference type="Proteomes" id="UP000035681">
    <property type="component" value="Unplaced"/>
</dbReference>
<feature type="transmembrane region" description="Helical" evidence="18">
    <location>
        <begin position="567"/>
        <end position="589"/>
    </location>
</feature>
<dbReference type="PANTHER" id="PTHR22907">
    <property type="entry name" value="GH04558P"/>
    <property type="match status" value="1"/>
</dbReference>
<evidence type="ECO:0000256" key="17">
    <source>
        <dbReference type="RuleBase" id="RU000679"/>
    </source>
</evidence>
<evidence type="ECO:0000259" key="20">
    <source>
        <dbReference type="PROSITE" id="PS51034"/>
    </source>
</evidence>
<feature type="chain" id="PRO_5042127616" description="ZP domain-containing protein" evidence="19">
    <location>
        <begin position="27"/>
        <end position="1166"/>
    </location>
</feature>
<feature type="domain" description="ZP" evidence="20">
    <location>
        <begin position="57"/>
        <end position="299"/>
    </location>
</feature>
<keyword evidence="13 18" id="KW-0472">Membrane</keyword>
<keyword evidence="4 17" id="KW-0813">Transport</keyword>
<dbReference type="Gene3D" id="2.60.470.10">
    <property type="entry name" value="Acid-sensing ion channels like domains"/>
    <property type="match status" value="1"/>
</dbReference>
<evidence type="ECO:0000256" key="1">
    <source>
        <dbReference type="ARBA" id="ARBA00004141"/>
    </source>
</evidence>
<keyword evidence="15 17" id="KW-0739">Sodium transport</keyword>
<keyword evidence="7" id="KW-1003">Cell membrane</keyword>
<dbReference type="FunFam" id="1.10.287.770:FF:000001">
    <property type="entry name" value="Acid-sensing ion channel subunit 1"/>
    <property type="match status" value="1"/>
</dbReference>
<feature type="signal peptide" evidence="19">
    <location>
        <begin position="1"/>
        <end position="26"/>
    </location>
</feature>
<keyword evidence="6 17" id="KW-0894">Sodium channel</keyword>
<evidence type="ECO:0000256" key="7">
    <source>
        <dbReference type="ARBA" id="ARBA00022475"/>
    </source>
</evidence>
<comment type="subcellular location">
    <subcellularLocation>
        <location evidence="2">Cell membrane</location>
        <topology evidence="2">Single-pass type I membrane protein</topology>
    </subcellularLocation>
    <subcellularLocation>
        <location evidence="1">Membrane</location>
        <topology evidence="1">Multi-pass membrane protein</topology>
    </subcellularLocation>
</comment>
<accession>A0AAF5CYQ3</accession>
<evidence type="ECO:0000256" key="13">
    <source>
        <dbReference type="ARBA" id="ARBA00023136"/>
    </source>
</evidence>
<evidence type="ECO:0000313" key="21">
    <source>
        <dbReference type="Proteomes" id="UP000035681"/>
    </source>
</evidence>
<reference evidence="22" key="1">
    <citation type="submission" date="2024-02" db="UniProtKB">
        <authorList>
            <consortium name="WormBaseParasite"/>
        </authorList>
    </citation>
    <scope>IDENTIFICATION</scope>
</reference>
<evidence type="ECO:0000256" key="15">
    <source>
        <dbReference type="ARBA" id="ARBA00023201"/>
    </source>
</evidence>
<keyword evidence="21" id="KW-1185">Reference proteome</keyword>
<evidence type="ECO:0000256" key="12">
    <source>
        <dbReference type="ARBA" id="ARBA00023065"/>
    </source>
</evidence>
<keyword evidence="16 17" id="KW-0407">Ion channel</keyword>
<evidence type="ECO:0000256" key="8">
    <source>
        <dbReference type="ARBA" id="ARBA00022692"/>
    </source>
</evidence>
<comment type="similarity">
    <text evidence="3 17">Belongs to the amiloride-sensitive sodium channel (TC 1.A.6) family.</text>
</comment>
<dbReference type="InterPro" id="IPR056953">
    <property type="entry name" value="CUT_N"/>
</dbReference>
<keyword evidence="11" id="KW-0915">Sodium</keyword>
<keyword evidence="10 18" id="KW-1133">Transmembrane helix</keyword>
<dbReference type="InterPro" id="IPR001873">
    <property type="entry name" value="ENaC"/>
</dbReference>
<dbReference type="SMART" id="SM00241">
    <property type="entry name" value="ZP"/>
    <property type="match status" value="1"/>
</dbReference>
<dbReference type="Pfam" id="PF25057">
    <property type="entry name" value="CUT_N"/>
    <property type="match status" value="1"/>
</dbReference>
<dbReference type="PANTHER" id="PTHR22907:SF7">
    <property type="entry name" value="ZP DOMAIN-CONTAINING PROTEIN"/>
    <property type="match status" value="1"/>
</dbReference>
<dbReference type="NCBIfam" id="TIGR00867">
    <property type="entry name" value="deg-1"/>
    <property type="match status" value="1"/>
</dbReference>
<evidence type="ECO:0000256" key="5">
    <source>
        <dbReference type="ARBA" id="ARBA00022460"/>
    </source>
</evidence>
<evidence type="ECO:0000256" key="3">
    <source>
        <dbReference type="ARBA" id="ARBA00007193"/>
    </source>
</evidence>
<dbReference type="InterPro" id="IPR057475">
    <property type="entry name" value="CUT_C"/>
</dbReference>
<keyword evidence="14" id="KW-0325">Glycoprotein</keyword>
<name>A0AAF5CYQ3_STRER</name>